<sequence length="206" mass="22602">MLSKEVQAQRLLGTLVPFVTSAAASKDGERKRLVLVDAMTDAQVSEMYTMICSAAAAGQGFGVDEYTKEEDFRRDIADGYRFAIMDKNSGQLLAAFILAVSKYSRGCHVADPFIIVRDDQRGQGLGTLCLDLCVDMAARLGFQGMYVDTFSNNRAMIRVIESFPGFRQVGCLPMGGLMTDGQVVGTVIYYKDLRSDSQEWTSVVDS</sequence>
<dbReference type="PROSITE" id="PS51186">
    <property type="entry name" value="GNAT"/>
    <property type="match status" value="1"/>
</dbReference>
<feature type="domain" description="N-acetyltransferase" evidence="1">
    <location>
        <begin position="34"/>
        <end position="194"/>
    </location>
</feature>
<name>A0A2T7PGC9_POMCA</name>
<dbReference type="OrthoDB" id="6133707at2759"/>
<evidence type="ECO:0000313" key="2">
    <source>
        <dbReference type="EMBL" id="PVD32464.1"/>
    </source>
</evidence>
<dbReference type="Gene3D" id="3.40.630.30">
    <property type="match status" value="1"/>
</dbReference>
<evidence type="ECO:0000313" key="3">
    <source>
        <dbReference type="Proteomes" id="UP000245119"/>
    </source>
</evidence>
<organism evidence="2 3">
    <name type="scientific">Pomacea canaliculata</name>
    <name type="common">Golden apple snail</name>
    <dbReference type="NCBI Taxonomy" id="400727"/>
    <lineage>
        <taxon>Eukaryota</taxon>
        <taxon>Metazoa</taxon>
        <taxon>Spiralia</taxon>
        <taxon>Lophotrochozoa</taxon>
        <taxon>Mollusca</taxon>
        <taxon>Gastropoda</taxon>
        <taxon>Caenogastropoda</taxon>
        <taxon>Architaenioglossa</taxon>
        <taxon>Ampullarioidea</taxon>
        <taxon>Ampullariidae</taxon>
        <taxon>Pomacea</taxon>
    </lineage>
</organism>
<accession>A0A2T7PGC9</accession>
<dbReference type="AlphaFoldDB" id="A0A2T7PGC9"/>
<dbReference type="InterPro" id="IPR016181">
    <property type="entry name" value="Acyl_CoA_acyltransferase"/>
</dbReference>
<dbReference type="CDD" id="cd04301">
    <property type="entry name" value="NAT_SF"/>
    <property type="match status" value="1"/>
</dbReference>
<dbReference type="Pfam" id="PF00583">
    <property type="entry name" value="Acetyltransf_1"/>
    <property type="match status" value="1"/>
</dbReference>
<dbReference type="SUPFAM" id="SSF55729">
    <property type="entry name" value="Acyl-CoA N-acyltransferases (Nat)"/>
    <property type="match status" value="1"/>
</dbReference>
<protein>
    <recommendedName>
        <fullName evidence="1">N-acetyltransferase domain-containing protein</fullName>
    </recommendedName>
</protein>
<reference evidence="2 3" key="1">
    <citation type="submission" date="2018-04" db="EMBL/GenBank/DDBJ databases">
        <title>The genome of golden apple snail Pomacea canaliculata provides insight into stress tolerance and invasive adaptation.</title>
        <authorList>
            <person name="Liu C."/>
            <person name="Liu B."/>
            <person name="Ren Y."/>
            <person name="Zhang Y."/>
            <person name="Wang H."/>
            <person name="Li S."/>
            <person name="Jiang F."/>
            <person name="Yin L."/>
            <person name="Zhang G."/>
            <person name="Qian W."/>
            <person name="Fan W."/>
        </authorList>
    </citation>
    <scope>NUCLEOTIDE SEQUENCE [LARGE SCALE GENOMIC DNA]</scope>
    <source>
        <strain evidence="2">SZHN2017</strain>
        <tissue evidence="2">Muscle</tissue>
    </source>
</reference>
<keyword evidence="3" id="KW-1185">Reference proteome</keyword>
<gene>
    <name evidence="2" type="ORF">C0Q70_07903</name>
</gene>
<evidence type="ECO:0000259" key="1">
    <source>
        <dbReference type="PROSITE" id="PS51186"/>
    </source>
</evidence>
<dbReference type="EMBL" id="PZQS01000004">
    <property type="protein sequence ID" value="PVD32464.1"/>
    <property type="molecule type" value="Genomic_DNA"/>
</dbReference>
<comment type="caution">
    <text evidence="2">The sequence shown here is derived from an EMBL/GenBank/DDBJ whole genome shotgun (WGS) entry which is preliminary data.</text>
</comment>
<dbReference type="InterPro" id="IPR000182">
    <property type="entry name" value="GNAT_dom"/>
</dbReference>
<proteinExistence type="predicted"/>
<dbReference type="GO" id="GO:0016747">
    <property type="term" value="F:acyltransferase activity, transferring groups other than amino-acyl groups"/>
    <property type="evidence" value="ECO:0007669"/>
    <property type="project" value="InterPro"/>
</dbReference>
<dbReference type="Proteomes" id="UP000245119">
    <property type="component" value="Linkage Group LG4"/>
</dbReference>
<dbReference type="OMA" id="FMGIYCD"/>
<dbReference type="STRING" id="400727.A0A2T7PGC9"/>